<organism evidence="3 4">
    <name type="scientific">Alicyclobacillus acidoterrestris (strain ATCC 49025 / DSM 3922 / CIP 106132 / NCIMB 13137 / GD3B)</name>
    <dbReference type="NCBI Taxonomy" id="1356854"/>
    <lineage>
        <taxon>Bacteria</taxon>
        <taxon>Bacillati</taxon>
        <taxon>Bacillota</taxon>
        <taxon>Bacilli</taxon>
        <taxon>Bacillales</taxon>
        <taxon>Alicyclobacillaceae</taxon>
        <taxon>Alicyclobacillus</taxon>
    </lineage>
</organism>
<dbReference type="InterPro" id="IPR028976">
    <property type="entry name" value="CheC-like_sf"/>
</dbReference>
<dbReference type="Proteomes" id="UP000829401">
    <property type="component" value="Chromosome"/>
</dbReference>
<feature type="domain" description="CheC-like protein" evidence="2">
    <location>
        <begin position="84"/>
        <end position="117"/>
    </location>
</feature>
<gene>
    <name evidence="3" type="ORF">K1I37_05255</name>
</gene>
<proteinExistence type="predicted"/>
<name>A0A9E7D0K9_ALIAG</name>
<evidence type="ECO:0000259" key="2">
    <source>
        <dbReference type="Pfam" id="PF04509"/>
    </source>
</evidence>
<dbReference type="InterPro" id="IPR038756">
    <property type="entry name" value="CheX-like"/>
</dbReference>
<sequence>MEILSPMTELIDGIGNALGTVLPLPVSLGTPDVVDGAVYQPEMGVLVGVTGDFRGRIIIQASQSVFSSFGMNMYGMALEGDMLESFVGEIGNMIAGSTCTVISQKGLTLDITPPTVLVGHTKLSGFAHALKIPVDIDGVGELQVLLVLEEHLSQQ</sequence>
<dbReference type="KEGG" id="aaco:K1I37_05255"/>
<dbReference type="AlphaFoldDB" id="A0A9E7D0K9"/>
<dbReference type="RefSeq" id="WP_031218811.1">
    <property type="nucleotide sequence ID" value="NZ_AURB01000140.1"/>
</dbReference>
<accession>A0A9E7D0K9</accession>
<dbReference type="Pfam" id="PF04509">
    <property type="entry name" value="CheC"/>
    <property type="match status" value="1"/>
</dbReference>
<keyword evidence="4" id="KW-1185">Reference proteome</keyword>
<dbReference type="PANTHER" id="PTHR39452:SF1">
    <property type="entry name" value="CHEY-P PHOSPHATASE CHEX"/>
    <property type="match status" value="1"/>
</dbReference>
<evidence type="ECO:0000313" key="3">
    <source>
        <dbReference type="EMBL" id="UNO49912.1"/>
    </source>
</evidence>
<protein>
    <submittedName>
        <fullName evidence="3">Chemotaxis protein CheX</fullName>
    </submittedName>
</protein>
<keyword evidence="1" id="KW-0145">Chemotaxis</keyword>
<reference evidence="4" key="1">
    <citation type="journal article" date="2022" name="G3 (Bethesda)">
        <title>Unveiling the complete genome sequence of Alicyclobacillus acidoterrestris DSM 3922T, a taint-producing strain.</title>
        <authorList>
            <person name="Leonardo I.C."/>
            <person name="Barreto Crespo M.T."/>
            <person name="Gaspar F.B."/>
        </authorList>
    </citation>
    <scope>NUCLEOTIDE SEQUENCE [LARGE SCALE GENOMIC DNA]</scope>
    <source>
        <strain evidence="4">DSM 3922</strain>
    </source>
</reference>
<dbReference type="EMBL" id="CP080467">
    <property type="protein sequence ID" value="UNO49912.1"/>
    <property type="molecule type" value="Genomic_DNA"/>
</dbReference>
<dbReference type="Gene3D" id="3.40.1550.10">
    <property type="entry name" value="CheC-like"/>
    <property type="match status" value="1"/>
</dbReference>
<dbReference type="SUPFAM" id="SSF103039">
    <property type="entry name" value="CheC-like"/>
    <property type="match status" value="1"/>
</dbReference>
<dbReference type="InterPro" id="IPR007597">
    <property type="entry name" value="CheC"/>
</dbReference>
<evidence type="ECO:0000313" key="4">
    <source>
        <dbReference type="Proteomes" id="UP000829401"/>
    </source>
</evidence>
<dbReference type="PANTHER" id="PTHR39452">
    <property type="entry name" value="CHEY-P PHOSPHATASE CHEX"/>
    <property type="match status" value="1"/>
</dbReference>
<dbReference type="OrthoDB" id="9788100at2"/>
<dbReference type="GO" id="GO:0006935">
    <property type="term" value="P:chemotaxis"/>
    <property type="evidence" value="ECO:0007669"/>
    <property type="project" value="UniProtKB-KW"/>
</dbReference>
<dbReference type="CDD" id="cd17906">
    <property type="entry name" value="CheX"/>
    <property type="match status" value="1"/>
</dbReference>
<evidence type="ECO:0000256" key="1">
    <source>
        <dbReference type="ARBA" id="ARBA00022500"/>
    </source>
</evidence>